<accession>A0A061RT91</accession>
<reference evidence="1" key="1">
    <citation type="submission" date="2014-05" db="EMBL/GenBank/DDBJ databases">
        <title>The transcriptome of the halophilic microalga Tetraselmis sp. GSL018 isolated from the Great Salt Lake, Utah.</title>
        <authorList>
            <person name="Jinkerson R.E."/>
            <person name="D'Adamo S."/>
            <person name="Posewitz M.C."/>
        </authorList>
    </citation>
    <scope>NUCLEOTIDE SEQUENCE</scope>
    <source>
        <strain evidence="1">GSL018</strain>
    </source>
</reference>
<evidence type="ECO:0000313" key="1">
    <source>
        <dbReference type="EMBL" id="JAC76082.1"/>
    </source>
</evidence>
<feature type="non-terminal residue" evidence="1">
    <location>
        <position position="1"/>
    </location>
</feature>
<organism evidence="1">
    <name type="scientific">Tetraselmis sp. GSL018</name>
    <dbReference type="NCBI Taxonomy" id="582737"/>
    <lineage>
        <taxon>Eukaryota</taxon>
        <taxon>Viridiplantae</taxon>
        <taxon>Chlorophyta</taxon>
        <taxon>core chlorophytes</taxon>
        <taxon>Chlorodendrophyceae</taxon>
        <taxon>Chlorodendrales</taxon>
        <taxon>Chlorodendraceae</taxon>
        <taxon>Tetraselmis</taxon>
    </lineage>
</organism>
<protein>
    <submittedName>
        <fullName evidence="1">Uncharacterized protein</fullName>
    </submittedName>
</protein>
<gene>
    <name evidence="1" type="ORF">TSPGSL018_21233</name>
</gene>
<dbReference type="EMBL" id="GBEZ01009511">
    <property type="protein sequence ID" value="JAC76082.1"/>
    <property type="molecule type" value="Transcribed_RNA"/>
</dbReference>
<sequence length="56" mass="5978">PGSNSLRAHGGARERGMHAADKWPVRMVLSAPPRFEDSLSVLVAFGSMIPHAAIKP</sequence>
<dbReference type="AlphaFoldDB" id="A0A061RT91"/>
<name>A0A061RT91_9CHLO</name>
<proteinExistence type="predicted"/>